<dbReference type="GO" id="GO:0050661">
    <property type="term" value="F:NADP binding"/>
    <property type="evidence" value="ECO:0007669"/>
    <property type="project" value="InterPro"/>
</dbReference>
<keyword evidence="4" id="KW-0560">Oxidoreductase</keyword>
<sequence>MSEDNRIKSVAIIGAGAAGAITAAAFAAEKYFERIQVYERRESAGGTWIYDSSPLQLLITPGGLPSDVDPPLTIPNCLPRIASPNKQERFSQTPIYSSLTTNVPDIAMSFSDLAFPYGPFVPHHIPKQYIESYFSNHGTDSLLMLNTTVEDVSIIKSSSKLRERWKLTLRKYDAARHIDVWWEDNFDAVVLANGHYSVPFVPEVKGLQLYLKRFLNRVVHSKIYRTPAVYKDKRVIVIGNSASGHDVAAELVSTACLPVYQSRRSASRWDGSEPPPGIAWKPVIREYLPSGRIVFEDDTYLDDIDTVIYCTGYKPSFPFWNVQNNGRNIWDYKKNKLIKTYLHTFFQDFSTLGIVGIPRVLTFRSFEYQAIALARIFSNREFGKLPSVEEMEKWDSTREKTRSREGKKYHDIEWETGETLDWLGSLYRIAGLGLLTGEGRVPPVLGGEVRWAIEHLRKYPEPGKDEKSNDEQPEDVWVLVERAAAKDLLSFI</sequence>
<dbReference type="Proteomes" id="UP000054321">
    <property type="component" value="Unassembled WGS sequence"/>
</dbReference>
<evidence type="ECO:0000313" key="6">
    <source>
        <dbReference type="Proteomes" id="UP000054321"/>
    </source>
</evidence>
<evidence type="ECO:0000256" key="2">
    <source>
        <dbReference type="ARBA" id="ARBA00022630"/>
    </source>
</evidence>
<protein>
    <recommendedName>
        <fullName evidence="7">FAD/NAD(P)-binding domain-containing protein</fullName>
    </recommendedName>
</protein>
<evidence type="ECO:0008006" key="7">
    <source>
        <dbReference type="Google" id="ProtNLM"/>
    </source>
</evidence>
<gene>
    <name evidence="5" type="ORF">OIDMADRAFT_130530</name>
</gene>
<dbReference type="OrthoDB" id="66881at2759"/>
<dbReference type="Gene3D" id="3.50.50.60">
    <property type="entry name" value="FAD/NAD(P)-binding domain"/>
    <property type="match status" value="2"/>
</dbReference>
<dbReference type="InterPro" id="IPR020946">
    <property type="entry name" value="Flavin_mOase-like"/>
</dbReference>
<reference evidence="5 6" key="1">
    <citation type="submission" date="2014-04" db="EMBL/GenBank/DDBJ databases">
        <authorList>
            <consortium name="DOE Joint Genome Institute"/>
            <person name="Kuo A."/>
            <person name="Martino E."/>
            <person name="Perotto S."/>
            <person name="Kohler A."/>
            <person name="Nagy L.G."/>
            <person name="Floudas D."/>
            <person name="Copeland A."/>
            <person name="Barry K.W."/>
            <person name="Cichocki N."/>
            <person name="Veneault-Fourrey C."/>
            <person name="LaButti K."/>
            <person name="Lindquist E.A."/>
            <person name="Lipzen A."/>
            <person name="Lundell T."/>
            <person name="Morin E."/>
            <person name="Murat C."/>
            <person name="Sun H."/>
            <person name="Tunlid A."/>
            <person name="Henrissat B."/>
            <person name="Grigoriev I.V."/>
            <person name="Hibbett D.S."/>
            <person name="Martin F."/>
            <person name="Nordberg H.P."/>
            <person name="Cantor M.N."/>
            <person name="Hua S.X."/>
        </authorList>
    </citation>
    <scope>NUCLEOTIDE SEQUENCE [LARGE SCALE GENOMIC DNA]</scope>
    <source>
        <strain evidence="5 6">Zn</strain>
    </source>
</reference>
<evidence type="ECO:0000313" key="5">
    <source>
        <dbReference type="EMBL" id="KIM97431.1"/>
    </source>
</evidence>
<dbReference type="InterPro" id="IPR050346">
    <property type="entry name" value="FMO-like"/>
</dbReference>
<evidence type="ECO:0000256" key="3">
    <source>
        <dbReference type="ARBA" id="ARBA00022827"/>
    </source>
</evidence>
<accession>A0A0C3H4N0</accession>
<dbReference type="InParanoid" id="A0A0C3H4N0"/>
<organism evidence="5 6">
    <name type="scientific">Oidiodendron maius (strain Zn)</name>
    <dbReference type="NCBI Taxonomy" id="913774"/>
    <lineage>
        <taxon>Eukaryota</taxon>
        <taxon>Fungi</taxon>
        <taxon>Dikarya</taxon>
        <taxon>Ascomycota</taxon>
        <taxon>Pezizomycotina</taxon>
        <taxon>Leotiomycetes</taxon>
        <taxon>Leotiomycetes incertae sedis</taxon>
        <taxon>Myxotrichaceae</taxon>
        <taxon>Oidiodendron</taxon>
    </lineage>
</organism>
<dbReference type="Pfam" id="PF00743">
    <property type="entry name" value="FMO-like"/>
    <property type="match status" value="2"/>
</dbReference>
<dbReference type="STRING" id="913774.A0A0C3H4N0"/>
<dbReference type="InterPro" id="IPR036188">
    <property type="entry name" value="FAD/NAD-bd_sf"/>
</dbReference>
<dbReference type="HOGENOM" id="CLU_006909_5_3_1"/>
<evidence type="ECO:0000256" key="1">
    <source>
        <dbReference type="ARBA" id="ARBA00009183"/>
    </source>
</evidence>
<dbReference type="Pfam" id="PF13450">
    <property type="entry name" value="NAD_binding_8"/>
    <property type="match status" value="1"/>
</dbReference>
<keyword evidence="6" id="KW-1185">Reference proteome</keyword>
<dbReference type="PANTHER" id="PTHR23023">
    <property type="entry name" value="DIMETHYLANILINE MONOOXYGENASE"/>
    <property type="match status" value="1"/>
</dbReference>
<name>A0A0C3H4N0_OIDMZ</name>
<dbReference type="EMBL" id="KN832882">
    <property type="protein sequence ID" value="KIM97431.1"/>
    <property type="molecule type" value="Genomic_DNA"/>
</dbReference>
<keyword evidence="3" id="KW-0274">FAD</keyword>
<evidence type="ECO:0000256" key="4">
    <source>
        <dbReference type="ARBA" id="ARBA00023002"/>
    </source>
</evidence>
<reference evidence="6" key="2">
    <citation type="submission" date="2015-01" db="EMBL/GenBank/DDBJ databases">
        <title>Evolutionary Origins and Diversification of the Mycorrhizal Mutualists.</title>
        <authorList>
            <consortium name="DOE Joint Genome Institute"/>
            <consortium name="Mycorrhizal Genomics Consortium"/>
            <person name="Kohler A."/>
            <person name="Kuo A."/>
            <person name="Nagy L.G."/>
            <person name="Floudas D."/>
            <person name="Copeland A."/>
            <person name="Barry K.W."/>
            <person name="Cichocki N."/>
            <person name="Veneault-Fourrey C."/>
            <person name="LaButti K."/>
            <person name="Lindquist E.A."/>
            <person name="Lipzen A."/>
            <person name="Lundell T."/>
            <person name="Morin E."/>
            <person name="Murat C."/>
            <person name="Riley R."/>
            <person name="Ohm R."/>
            <person name="Sun H."/>
            <person name="Tunlid A."/>
            <person name="Henrissat B."/>
            <person name="Grigoriev I.V."/>
            <person name="Hibbett D.S."/>
            <person name="Martin F."/>
        </authorList>
    </citation>
    <scope>NUCLEOTIDE SEQUENCE [LARGE SCALE GENOMIC DNA]</scope>
    <source>
        <strain evidence="6">Zn</strain>
    </source>
</reference>
<keyword evidence="2" id="KW-0285">Flavoprotein</keyword>
<comment type="similarity">
    <text evidence="1">Belongs to the FMO family.</text>
</comment>
<dbReference type="SUPFAM" id="SSF51905">
    <property type="entry name" value="FAD/NAD(P)-binding domain"/>
    <property type="match status" value="1"/>
</dbReference>
<proteinExistence type="inferred from homology"/>
<dbReference type="GO" id="GO:0050660">
    <property type="term" value="F:flavin adenine dinucleotide binding"/>
    <property type="evidence" value="ECO:0007669"/>
    <property type="project" value="InterPro"/>
</dbReference>
<dbReference type="AlphaFoldDB" id="A0A0C3H4N0"/>
<dbReference type="GO" id="GO:0004499">
    <property type="term" value="F:N,N-dimethylaniline monooxygenase activity"/>
    <property type="evidence" value="ECO:0007669"/>
    <property type="project" value="InterPro"/>
</dbReference>